<dbReference type="Proteomes" id="UP001057498">
    <property type="component" value="Chromosome"/>
</dbReference>
<protein>
    <submittedName>
        <fullName evidence="4">Hydrogenase expression/formation protein hypD2</fullName>
    </submittedName>
</protein>
<evidence type="ECO:0000313" key="4">
    <source>
        <dbReference type="EMBL" id="BDI04763.1"/>
    </source>
</evidence>
<keyword evidence="5" id="KW-1185">Reference proteome</keyword>
<evidence type="ECO:0000256" key="1">
    <source>
        <dbReference type="ARBA" id="ARBA00007888"/>
    </source>
</evidence>
<dbReference type="Gene3D" id="3.40.50.11740">
    <property type="entry name" value="HypD, alpha/beta domain 2"/>
    <property type="match status" value="2"/>
</dbReference>
<dbReference type="InterPro" id="IPR042243">
    <property type="entry name" value="HypD_1"/>
</dbReference>
<dbReference type="InterPro" id="IPR042244">
    <property type="entry name" value="HypD_2_sf"/>
</dbReference>
<gene>
    <name evidence="4" type="primary">hypD2</name>
    <name evidence="4" type="ORF">CATMQ487_17330</name>
</gene>
<organism evidence="4 5">
    <name type="scientific">Sphaerotilus microaerophilus</name>
    <dbReference type="NCBI Taxonomy" id="2914710"/>
    <lineage>
        <taxon>Bacteria</taxon>
        <taxon>Pseudomonadati</taxon>
        <taxon>Pseudomonadota</taxon>
        <taxon>Betaproteobacteria</taxon>
        <taxon>Burkholderiales</taxon>
        <taxon>Sphaerotilaceae</taxon>
        <taxon>Sphaerotilus</taxon>
    </lineage>
</organism>
<dbReference type="NCBIfam" id="TIGR00075">
    <property type="entry name" value="hypD"/>
    <property type="match status" value="1"/>
</dbReference>
<dbReference type="PANTHER" id="PTHR30149">
    <property type="entry name" value="HYDROGENASE PROTEIN ASSEMBLY PROTEIN HYPD"/>
    <property type="match status" value="1"/>
</dbReference>
<sequence length="426" mass="46605">MKYVTEFRDGDLARRIAESLAAEARPDRQYSFMEFCGGHTHAISRYGVTELLPPNVRMIHGPGCPVCVLPIGRVDLAIKLAMERGVILCTYGDVMRVPASESLSLMKAKARGADIRMVYSAADALGLARKHPDREVVFLAIGFETTTPPTALVIRQAAKEQITNFSVLCCHVLTPSAITHILESPEVRQYGTVPIDGFIGPAHVSIIIGSDPYVHFAEEYRKPVVIAGFEPLDVMQAIRMLVRQVNEGRAEVENEFTRAVTPEGNLAAQAVVSEVFELRSSFEWRGLGEVPYSALKIRPAFAAWDAERKFELSYTPVPDHKQCECGAILRGVKRPTDCKLFGTVCTPENPMGSCMVSSEGACAAHYSYGRFRDIPVVAAPPASTRAGRQQRSAEDEADIAAAHARKGEPTLTLEAFGKQLRTDGTL</sequence>
<name>A0ABN6PII2_9BURK</name>
<evidence type="ECO:0000256" key="2">
    <source>
        <dbReference type="ARBA" id="ARBA00022723"/>
    </source>
</evidence>
<evidence type="ECO:0000256" key="3">
    <source>
        <dbReference type="ARBA" id="ARBA00023004"/>
    </source>
</evidence>
<proteinExistence type="inferred from homology"/>
<dbReference type="Pfam" id="PF01924">
    <property type="entry name" value="HypD"/>
    <property type="match status" value="1"/>
</dbReference>
<accession>A0ABN6PII2</accession>
<dbReference type="PANTHER" id="PTHR30149:SF0">
    <property type="entry name" value="HYDROGENASE MATURATION FACTOR HYPD"/>
    <property type="match status" value="1"/>
</dbReference>
<keyword evidence="2" id="KW-0479">Metal-binding</keyword>
<keyword evidence="3" id="KW-0408">Iron</keyword>
<evidence type="ECO:0000313" key="5">
    <source>
        <dbReference type="Proteomes" id="UP001057498"/>
    </source>
</evidence>
<dbReference type="InterPro" id="IPR002780">
    <property type="entry name" value="Hyd_form_HypD"/>
</dbReference>
<dbReference type="EMBL" id="AP025730">
    <property type="protein sequence ID" value="BDI04763.1"/>
    <property type="molecule type" value="Genomic_DNA"/>
</dbReference>
<comment type="similarity">
    <text evidence="1">Belongs to the HypD family.</text>
</comment>
<dbReference type="Gene3D" id="6.10.20.100">
    <property type="match status" value="1"/>
</dbReference>
<dbReference type="RefSeq" id="WP_251972864.1">
    <property type="nucleotide sequence ID" value="NZ_AP025730.1"/>
</dbReference>
<reference evidence="4" key="1">
    <citation type="submission" date="2022-04" db="EMBL/GenBank/DDBJ databases">
        <title>Whole genome sequence of Sphaerotilus sp. FB-5.</title>
        <authorList>
            <person name="Takeda M."/>
            <person name="Narihara S."/>
            <person name="Akimoto M."/>
            <person name="Akimoto R."/>
            <person name="Nishiyashiki S."/>
            <person name="Murakami T."/>
        </authorList>
    </citation>
    <scope>NUCLEOTIDE SEQUENCE</scope>
    <source>
        <strain evidence="4">FB-5</strain>
    </source>
</reference>